<feature type="region of interest" description="Disordered" evidence="1">
    <location>
        <begin position="34"/>
        <end position="65"/>
    </location>
</feature>
<dbReference type="Proteomes" id="UP000287033">
    <property type="component" value="Unassembled WGS sequence"/>
</dbReference>
<keyword evidence="4" id="KW-1185">Reference proteome</keyword>
<gene>
    <name evidence="3" type="ORF">chiPu_0025956</name>
</gene>
<comment type="caution">
    <text evidence="3">The sequence shown here is derived from an EMBL/GenBank/DDBJ whole genome shotgun (WGS) entry which is preliminary data.</text>
</comment>
<keyword evidence="2" id="KW-0732">Signal</keyword>
<organism evidence="3 4">
    <name type="scientific">Chiloscyllium punctatum</name>
    <name type="common">Brownbanded bambooshark</name>
    <name type="synonym">Hemiscyllium punctatum</name>
    <dbReference type="NCBI Taxonomy" id="137246"/>
    <lineage>
        <taxon>Eukaryota</taxon>
        <taxon>Metazoa</taxon>
        <taxon>Chordata</taxon>
        <taxon>Craniata</taxon>
        <taxon>Vertebrata</taxon>
        <taxon>Chondrichthyes</taxon>
        <taxon>Elasmobranchii</taxon>
        <taxon>Galeomorphii</taxon>
        <taxon>Galeoidea</taxon>
        <taxon>Orectolobiformes</taxon>
        <taxon>Hemiscylliidae</taxon>
        <taxon>Chiloscyllium</taxon>
    </lineage>
</organism>
<feature type="signal peptide" evidence="2">
    <location>
        <begin position="1"/>
        <end position="20"/>
    </location>
</feature>
<name>A0A401TGD0_CHIPU</name>
<evidence type="ECO:0000256" key="1">
    <source>
        <dbReference type="SAM" id="MobiDB-lite"/>
    </source>
</evidence>
<sequence length="89" mass="9716">MNRCSRRWKVMCSNAAVAQAFLLARTGTWPAAVAPETTPRLPRRGVLSEDRPRSLPIFPVPAGPSPHTLVHSEGDEQVMGHGAEVNFVQ</sequence>
<protein>
    <recommendedName>
        <fullName evidence="5">Secreted protein</fullName>
    </recommendedName>
</protein>
<proteinExistence type="predicted"/>
<evidence type="ECO:0000313" key="4">
    <source>
        <dbReference type="Proteomes" id="UP000287033"/>
    </source>
</evidence>
<reference evidence="3 4" key="1">
    <citation type="journal article" date="2018" name="Nat. Ecol. Evol.">
        <title>Shark genomes provide insights into elasmobranch evolution and the origin of vertebrates.</title>
        <authorList>
            <person name="Hara Y"/>
            <person name="Yamaguchi K"/>
            <person name="Onimaru K"/>
            <person name="Kadota M"/>
            <person name="Koyanagi M"/>
            <person name="Keeley SD"/>
            <person name="Tatsumi K"/>
            <person name="Tanaka K"/>
            <person name="Motone F"/>
            <person name="Kageyama Y"/>
            <person name="Nozu R"/>
            <person name="Adachi N"/>
            <person name="Nishimura O"/>
            <person name="Nakagawa R"/>
            <person name="Tanegashima C"/>
            <person name="Kiyatake I"/>
            <person name="Matsumoto R"/>
            <person name="Murakumo K"/>
            <person name="Nishida K"/>
            <person name="Terakita A"/>
            <person name="Kuratani S"/>
            <person name="Sato K"/>
            <person name="Hyodo S Kuraku.S."/>
        </authorList>
    </citation>
    <scope>NUCLEOTIDE SEQUENCE [LARGE SCALE GENOMIC DNA]</scope>
</reference>
<feature type="non-terminal residue" evidence="3">
    <location>
        <position position="89"/>
    </location>
</feature>
<dbReference type="EMBL" id="BEZZ01069410">
    <property type="protein sequence ID" value="GCC41666.1"/>
    <property type="molecule type" value="Genomic_DNA"/>
</dbReference>
<evidence type="ECO:0000256" key="2">
    <source>
        <dbReference type="SAM" id="SignalP"/>
    </source>
</evidence>
<accession>A0A401TGD0</accession>
<evidence type="ECO:0008006" key="5">
    <source>
        <dbReference type="Google" id="ProtNLM"/>
    </source>
</evidence>
<evidence type="ECO:0000313" key="3">
    <source>
        <dbReference type="EMBL" id="GCC41666.1"/>
    </source>
</evidence>
<dbReference type="AlphaFoldDB" id="A0A401TGD0"/>
<feature type="chain" id="PRO_5019433042" description="Secreted protein" evidence="2">
    <location>
        <begin position="21"/>
        <end position="89"/>
    </location>
</feature>